<dbReference type="EMBL" id="FTMN01000007">
    <property type="protein sequence ID" value="SIQ69365.1"/>
    <property type="molecule type" value="Genomic_DNA"/>
</dbReference>
<gene>
    <name evidence="1" type="ORF">SAMN05421647_107237</name>
</gene>
<sequence length="152" mass="16965">MTLSWQIHEDQHPFAINETVAEHRYHAAESSATEESAVKDVVEAALAQAETLLDRNVTNASLFFMVTWSPREGALTLSVTDADKAKDAPDLVTCRLAALNEQLQEDGESAYQDFIGKLQFWIKDYLSTSTAFMNYSLVAVFTDASRNRCQIV</sequence>
<accession>A0A1N6UUN6</accession>
<dbReference type="eggNOG" id="ENOG503331C">
    <property type="taxonomic scope" value="Bacteria"/>
</dbReference>
<dbReference type="Proteomes" id="UP000186895">
    <property type="component" value="Unassembled WGS sequence"/>
</dbReference>
<dbReference type="AlphaFoldDB" id="A0A1N6UUN6"/>
<dbReference type="STRING" id="49186.SAMN05421647_107237"/>
<reference evidence="1 2" key="1">
    <citation type="submission" date="2017-01" db="EMBL/GenBank/DDBJ databases">
        <authorList>
            <person name="Mah S.A."/>
            <person name="Swanson W.J."/>
            <person name="Moy G.W."/>
            <person name="Vacquier V.D."/>
        </authorList>
    </citation>
    <scope>NUCLEOTIDE SEQUENCE [LARGE SCALE GENOMIC DNA]</scope>
    <source>
        <strain evidence="1 2">DSM 7027</strain>
    </source>
</reference>
<keyword evidence="2" id="KW-1185">Reference proteome</keyword>
<organism evidence="1 2">
    <name type="scientific">Marinobacterium stanieri</name>
    <dbReference type="NCBI Taxonomy" id="49186"/>
    <lineage>
        <taxon>Bacteria</taxon>
        <taxon>Pseudomonadati</taxon>
        <taxon>Pseudomonadota</taxon>
        <taxon>Gammaproteobacteria</taxon>
        <taxon>Oceanospirillales</taxon>
        <taxon>Oceanospirillaceae</taxon>
        <taxon>Marinobacterium</taxon>
    </lineage>
</organism>
<proteinExistence type="predicted"/>
<evidence type="ECO:0000313" key="1">
    <source>
        <dbReference type="EMBL" id="SIQ69365.1"/>
    </source>
</evidence>
<protein>
    <submittedName>
        <fullName evidence="1">Uncharacterized protein</fullName>
    </submittedName>
</protein>
<evidence type="ECO:0000313" key="2">
    <source>
        <dbReference type="Proteomes" id="UP000186895"/>
    </source>
</evidence>
<dbReference type="RefSeq" id="WP_076464160.1">
    <property type="nucleotide sequence ID" value="NZ_FTMN01000007.1"/>
</dbReference>
<name>A0A1N6UUN6_9GAMM</name>